<evidence type="ECO:0000313" key="1">
    <source>
        <dbReference type="EMBL" id="GFE19233.1"/>
    </source>
</evidence>
<reference evidence="1 2" key="1">
    <citation type="submission" date="2019-12" db="EMBL/GenBank/DDBJ databases">
        <title>Whole genome shotgun sequence of Streptomyces hygroscopicus subsp. glebosus NBRC 13786.</title>
        <authorList>
            <person name="Ichikawa N."/>
            <person name="Kimura A."/>
            <person name="Kitahashi Y."/>
            <person name="Komaki H."/>
            <person name="Tamura T."/>
        </authorList>
    </citation>
    <scope>NUCLEOTIDE SEQUENCE [LARGE SCALE GENOMIC DNA]</scope>
    <source>
        <strain evidence="1 2">NBRC 13786</strain>
    </source>
</reference>
<dbReference type="RefSeq" id="WP_190145215.1">
    <property type="nucleotide sequence ID" value="NZ_BLIO01000001.1"/>
</dbReference>
<protein>
    <recommendedName>
        <fullName evidence="3">DUF429 domain-containing protein</fullName>
    </recommendedName>
</protein>
<dbReference type="AlphaFoldDB" id="A0A640T687"/>
<proteinExistence type="predicted"/>
<evidence type="ECO:0000313" key="2">
    <source>
        <dbReference type="Proteomes" id="UP000430079"/>
    </source>
</evidence>
<dbReference type="Proteomes" id="UP000430079">
    <property type="component" value="Unassembled WGS sequence"/>
</dbReference>
<sequence>MRVVGVDIGSVKAPSKFAWAAVDSLEPATVVCGDDPEGAVQALSQSLAHEGRAVLAVEAPMAIPVPAPHGDAWRVLGRARSGEGNRPWSAAAGAGALATGVAQTAWMLSRLHTLAPESSATTRPERFAAGQARLLLAEAFVSGTGKPVPVAAGQHAADSEAAARATLTYLTDGPGGFPYVTCAPQRALNLLAVLASWAGMPVPGDELHLDVTVIRTKPVV</sequence>
<gene>
    <name evidence="1" type="ORF">Sgleb_72800</name>
</gene>
<keyword evidence="2" id="KW-1185">Reference proteome</keyword>
<dbReference type="EMBL" id="BLIO01000001">
    <property type="protein sequence ID" value="GFE19233.1"/>
    <property type="molecule type" value="Genomic_DNA"/>
</dbReference>
<comment type="caution">
    <text evidence="1">The sequence shown here is derived from an EMBL/GenBank/DDBJ whole genome shotgun (WGS) entry which is preliminary data.</text>
</comment>
<name>A0A640T687_9ACTN</name>
<accession>A0A640T687</accession>
<organism evidence="1 2">
    <name type="scientific">Streptomyces glebosus</name>
    <dbReference type="NCBI Taxonomy" id="249580"/>
    <lineage>
        <taxon>Bacteria</taxon>
        <taxon>Bacillati</taxon>
        <taxon>Actinomycetota</taxon>
        <taxon>Actinomycetes</taxon>
        <taxon>Kitasatosporales</taxon>
        <taxon>Streptomycetaceae</taxon>
        <taxon>Streptomyces</taxon>
    </lineage>
</organism>
<evidence type="ECO:0008006" key="3">
    <source>
        <dbReference type="Google" id="ProtNLM"/>
    </source>
</evidence>